<keyword evidence="2" id="KW-1185">Reference proteome</keyword>
<dbReference type="AlphaFoldDB" id="A0A6A2W2H1"/>
<reference evidence="1 2" key="1">
    <citation type="submission" date="2019-09" db="EMBL/GenBank/DDBJ databases">
        <title>Characterization of the phylogenetic diversity of two novel species belonging to the genus Bifidobacterium: Bifidobacterium cebidarum sp. nov. and Bifidobacterium leontopitheci sp. nov.</title>
        <authorList>
            <person name="Lugli G.A."/>
            <person name="Duranti S."/>
            <person name="Milani C."/>
            <person name="Turroni F."/>
            <person name="Ventura M."/>
        </authorList>
    </citation>
    <scope>NUCLEOTIDE SEQUENCE [LARGE SCALE GENOMIC DNA]</scope>
    <source>
        <strain evidence="1 2">DSM 100238</strain>
    </source>
</reference>
<organism evidence="1 2">
    <name type="scientific">Bifidobacterium apri</name>
    <dbReference type="NCBI Taxonomy" id="1769423"/>
    <lineage>
        <taxon>Bacteria</taxon>
        <taxon>Bacillati</taxon>
        <taxon>Actinomycetota</taxon>
        <taxon>Actinomycetes</taxon>
        <taxon>Bifidobacteriales</taxon>
        <taxon>Bifidobacteriaceae</taxon>
        <taxon>Bifidobacterium</taxon>
    </lineage>
</organism>
<comment type="caution">
    <text evidence="1">The sequence shown here is derived from an EMBL/GenBank/DDBJ whole genome shotgun (WGS) entry which is preliminary data.</text>
</comment>
<evidence type="ECO:0000313" key="1">
    <source>
        <dbReference type="EMBL" id="KAB8295707.1"/>
    </source>
</evidence>
<sequence>MHEESNDGEHGKKKCKVVGILLRQSLQDRYKVNEIITGINTPCDVSAIGGNSAYYDYVEFYLKYIYQS</sequence>
<name>A0A6A2W2H1_9BIFI</name>
<protein>
    <submittedName>
        <fullName evidence="1">Uncharacterized protein</fullName>
    </submittedName>
</protein>
<dbReference type="Proteomes" id="UP000440041">
    <property type="component" value="Unassembled WGS sequence"/>
</dbReference>
<evidence type="ECO:0000313" key="2">
    <source>
        <dbReference type="Proteomes" id="UP000440041"/>
    </source>
</evidence>
<gene>
    <name evidence="1" type="ORF">DSM100238_1571</name>
</gene>
<dbReference type="EMBL" id="WBSO01000014">
    <property type="protein sequence ID" value="KAB8295707.1"/>
    <property type="molecule type" value="Genomic_DNA"/>
</dbReference>
<proteinExistence type="predicted"/>
<accession>A0A6A2W2H1</accession>